<name>A0A376DVT0_CHRCU</name>
<reference evidence="3 4" key="1">
    <citation type="submission" date="2018-06" db="EMBL/GenBank/DDBJ databases">
        <authorList>
            <consortium name="Pathogen Informatics"/>
            <person name="Doyle S."/>
        </authorList>
    </citation>
    <scope>NUCLEOTIDE SEQUENCE [LARGE SCALE GENOMIC DNA]</scope>
    <source>
        <strain evidence="3 4">NCTC13533</strain>
    </source>
</reference>
<evidence type="ECO:0000313" key="5">
    <source>
        <dbReference type="Proteomes" id="UP000273270"/>
    </source>
</evidence>
<dbReference type="Proteomes" id="UP000273270">
    <property type="component" value="Chromosome"/>
</dbReference>
<evidence type="ECO:0000256" key="1">
    <source>
        <dbReference type="SAM" id="MobiDB-lite"/>
    </source>
</evidence>
<evidence type="ECO:0000313" key="2">
    <source>
        <dbReference type="EMBL" id="AZA49723.1"/>
    </source>
</evidence>
<evidence type="ECO:0000313" key="4">
    <source>
        <dbReference type="Proteomes" id="UP000255224"/>
    </source>
</evidence>
<dbReference type="AlphaFoldDB" id="A0A376DVT0"/>
<feature type="compositionally biased region" description="Basic residues" evidence="1">
    <location>
        <begin position="1"/>
        <end position="14"/>
    </location>
</feature>
<protein>
    <recommendedName>
        <fullName evidence="6">ASCH domain-containing protein</fullName>
    </recommendedName>
</protein>
<dbReference type="OrthoDB" id="2053364at2"/>
<keyword evidence="5" id="KW-1185">Reference proteome</keyword>
<dbReference type="EMBL" id="UFVQ01000003">
    <property type="protein sequence ID" value="STC95427.1"/>
    <property type="molecule type" value="Genomic_DNA"/>
</dbReference>
<dbReference type="Gene3D" id="2.30.130.30">
    <property type="entry name" value="Hypothetical protein"/>
    <property type="match status" value="1"/>
</dbReference>
<accession>A0A376DVT0</accession>
<organism evidence="3 4">
    <name type="scientific">Chryseobacterium carnipullorum</name>
    <dbReference type="NCBI Taxonomy" id="1124835"/>
    <lineage>
        <taxon>Bacteria</taxon>
        <taxon>Pseudomonadati</taxon>
        <taxon>Bacteroidota</taxon>
        <taxon>Flavobacteriia</taxon>
        <taxon>Flavobacteriales</taxon>
        <taxon>Weeksellaceae</taxon>
        <taxon>Chryseobacterium group</taxon>
        <taxon>Chryseobacterium</taxon>
    </lineage>
</organism>
<sequence length="114" mass="13645">MRSTAQRHRTKVSRPAKTIAKSSDLETKPLYLPIQKVYFDQIESGIKKIEYRDDTPHYRSRFINKNGELRNHKVLLLQEGYHDDARRMLVEIVDIQHKQQFETHLGRIIERINF</sequence>
<dbReference type="KEGG" id="ccau:EG346_16735"/>
<reference evidence="2" key="2">
    <citation type="submission" date="2018-11" db="EMBL/GenBank/DDBJ databases">
        <title>Proposal to divide the Flavobacteriaceae and reorganize its genera based on Amino Acid Identity values calculated from whole genome sequences.</title>
        <authorList>
            <person name="Nicholson A.C."/>
            <person name="Gulvik C.A."/>
            <person name="Whitney A.M."/>
            <person name="Humrighouse B.W."/>
            <person name="Bell M."/>
            <person name="Holmes B."/>
            <person name="Steigerwalt A."/>
            <person name="Villarma A."/>
            <person name="Sheth M."/>
            <person name="Batra D."/>
            <person name="Pryor J."/>
            <person name="Bernardet J.-F."/>
            <person name="Hugo C."/>
            <person name="Kampfer P."/>
            <person name="Newman J."/>
            <person name="Mcquiston J.R."/>
        </authorList>
    </citation>
    <scope>NUCLEOTIDE SEQUENCE [LARGE SCALE GENOMIC DNA]</scope>
    <source>
        <strain evidence="2">G0188</strain>
    </source>
</reference>
<accession>A0A3G6M9H3</accession>
<dbReference type="RefSeq" id="WP_123880138.1">
    <property type="nucleotide sequence ID" value="NZ_CP033920.1"/>
</dbReference>
<evidence type="ECO:0008006" key="6">
    <source>
        <dbReference type="Google" id="ProtNLM"/>
    </source>
</evidence>
<dbReference type="EMBL" id="CP033920">
    <property type="protein sequence ID" value="AZA49723.1"/>
    <property type="molecule type" value="Genomic_DNA"/>
</dbReference>
<reference evidence="5" key="3">
    <citation type="submission" date="2018-11" db="EMBL/GenBank/DDBJ databases">
        <title>Proposal to divide the Flavobacteriaceae and reorganize its genera based on Amino Acid Identity values calculated from whole genome sequences.</title>
        <authorList>
            <person name="Nicholson A.C."/>
            <person name="Gulvik C.A."/>
            <person name="Whitney A.M."/>
            <person name="Humrighouse B.W."/>
            <person name="Bell M."/>
            <person name="Holmes B."/>
            <person name="Steigerwalt A.G."/>
            <person name="Villarma A."/>
            <person name="Sheth M."/>
            <person name="Batra D."/>
            <person name="Pryor J."/>
            <person name="Bernardet J.-F."/>
            <person name="Hugo C."/>
            <person name="Kampfer P."/>
            <person name="Newman J."/>
            <person name="McQuiston J.R."/>
        </authorList>
    </citation>
    <scope>NUCLEOTIDE SEQUENCE [LARGE SCALE GENOMIC DNA]</scope>
    <source>
        <strain evidence="5">G0188</strain>
    </source>
</reference>
<gene>
    <name evidence="2" type="ORF">EG346_16735</name>
    <name evidence="3" type="ORF">NCTC13533_01887</name>
</gene>
<evidence type="ECO:0000313" key="3">
    <source>
        <dbReference type="EMBL" id="STC95427.1"/>
    </source>
</evidence>
<feature type="region of interest" description="Disordered" evidence="1">
    <location>
        <begin position="1"/>
        <end position="20"/>
    </location>
</feature>
<dbReference type="Proteomes" id="UP000255224">
    <property type="component" value="Unassembled WGS sequence"/>
</dbReference>
<proteinExistence type="predicted"/>